<feature type="region of interest" description="Disordered" evidence="1">
    <location>
        <begin position="27"/>
        <end position="75"/>
    </location>
</feature>
<organism evidence="2 3">
    <name type="scientific">Punica granatum</name>
    <name type="common">Pomegranate</name>
    <dbReference type="NCBI Taxonomy" id="22663"/>
    <lineage>
        <taxon>Eukaryota</taxon>
        <taxon>Viridiplantae</taxon>
        <taxon>Streptophyta</taxon>
        <taxon>Embryophyta</taxon>
        <taxon>Tracheophyta</taxon>
        <taxon>Spermatophyta</taxon>
        <taxon>Magnoliopsida</taxon>
        <taxon>eudicotyledons</taxon>
        <taxon>Gunneridae</taxon>
        <taxon>Pentapetalae</taxon>
        <taxon>rosids</taxon>
        <taxon>malvids</taxon>
        <taxon>Myrtales</taxon>
        <taxon>Lythraceae</taxon>
        <taxon>Punica</taxon>
    </lineage>
</organism>
<proteinExistence type="predicted"/>
<evidence type="ECO:0000313" key="3">
    <source>
        <dbReference type="Proteomes" id="UP000233551"/>
    </source>
</evidence>
<reference evidence="2 3" key="1">
    <citation type="submission" date="2017-11" db="EMBL/GenBank/DDBJ databases">
        <title>De-novo sequencing of pomegranate (Punica granatum L.) genome.</title>
        <authorList>
            <person name="Akparov Z."/>
            <person name="Amiraslanov A."/>
            <person name="Hajiyeva S."/>
            <person name="Abbasov M."/>
            <person name="Kaur K."/>
            <person name="Hamwieh A."/>
            <person name="Solovyev V."/>
            <person name="Salamov A."/>
            <person name="Braich B."/>
            <person name="Kosarev P."/>
            <person name="Mahmoud A."/>
            <person name="Hajiyev E."/>
            <person name="Babayeva S."/>
            <person name="Izzatullayeva V."/>
            <person name="Mammadov A."/>
            <person name="Mammadov A."/>
            <person name="Sharifova S."/>
            <person name="Ojaghi J."/>
            <person name="Eynullazada K."/>
            <person name="Bayramov B."/>
            <person name="Abdulazimova A."/>
            <person name="Shahmuradov I."/>
        </authorList>
    </citation>
    <scope>NUCLEOTIDE SEQUENCE [LARGE SCALE GENOMIC DNA]</scope>
    <source>
        <strain evidence="3">cv. AG2017</strain>
        <tissue evidence="2">Leaf</tissue>
    </source>
</reference>
<dbReference type="Proteomes" id="UP000233551">
    <property type="component" value="Unassembled WGS sequence"/>
</dbReference>
<name>A0A2I0K8M4_PUNGR</name>
<keyword evidence="3" id="KW-1185">Reference proteome</keyword>
<dbReference type="AlphaFoldDB" id="A0A2I0K8M4"/>
<evidence type="ECO:0000313" key="2">
    <source>
        <dbReference type="EMBL" id="PKI64540.1"/>
    </source>
</evidence>
<dbReference type="EMBL" id="PGOL01000807">
    <property type="protein sequence ID" value="PKI64540.1"/>
    <property type="molecule type" value="Genomic_DNA"/>
</dbReference>
<sequence length="75" mass="7865">MGRATETRTRSGCPLSFIALGVFDSLTPRDNARESHGKGRGALRLRIGQGALRPPSQGHGRGSLGMAEFSKGSPS</sequence>
<protein>
    <submittedName>
        <fullName evidence="2">Uncharacterized protein</fullName>
    </submittedName>
</protein>
<evidence type="ECO:0000256" key="1">
    <source>
        <dbReference type="SAM" id="MobiDB-lite"/>
    </source>
</evidence>
<comment type="caution">
    <text evidence="2">The sequence shown here is derived from an EMBL/GenBank/DDBJ whole genome shotgun (WGS) entry which is preliminary data.</text>
</comment>
<accession>A0A2I0K8M4</accession>
<gene>
    <name evidence="2" type="ORF">CRG98_015103</name>
</gene>